<dbReference type="Pfam" id="PF09709">
    <property type="entry name" value="Cas_Csd1"/>
    <property type="match status" value="1"/>
</dbReference>
<feature type="compositionally biased region" description="Acidic residues" evidence="1">
    <location>
        <begin position="304"/>
        <end position="317"/>
    </location>
</feature>
<reference evidence="2 3" key="1">
    <citation type="submission" date="2009-04" db="EMBL/GenBank/DDBJ databases">
        <authorList>
            <person name="Sebastian Y."/>
            <person name="Madupu R."/>
            <person name="Durkin A.S."/>
            <person name="Torralba M."/>
            <person name="Methe B."/>
            <person name="Sutton G.G."/>
            <person name="Strausberg R.L."/>
            <person name="Nelson K.E."/>
        </authorList>
    </citation>
    <scope>NUCLEOTIDE SEQUENCE [LARGE SCALE GENOMIC DNA]</scope>
    <source>
        <strain evidence="3">ATCC 35406 / BCRC 14492 / JCM 8526 / NCTC 13058 / HG 370</strain>
    </source>
</reference>
<dbReference type="EMBL" id="ACNN01000023">
    <property type="protein sequence ID" value="EEN82623.1"/>
    <property type="molecule type" value="Genomic_DNA"/>
</dbReference>
<protein>
    <submittedName>
        <fullName evidence="2">CRISPR-associated protein, Csd1 family</fullName>
    </submittedName>
</protein>
<sequence>MILQALYQYYQQMHAVGADIAPPGMEKKAIPFIIELTPEGEVIQVTETMDSENKKKTFLVSRSATRSGKNAFQVAQVMWDHLGYVLGVSKDGTEKEEQVAPMQNESFIKKVDELRELYPENPHIAAVARFYHDGHALRLIEDETIIKDIQKTTGANISFRVRDLEDDRLVASIQDVQSYMNRAAESKDTDNSNTSVCLVTGEKSTIARLHPSVKLAGAQATASLISFQKSSGFDSYGKEQGFNAPISGHAAESIATALNNLLAKDKNTNYRVGDTAFVFWSNLADENLLSSYRTATFNGISSSSEEEEENLDLENPEEEKSKKSRRKKKNIPSTIAPDRESYRVLQTLKAACGYNGGKVHEDNGRFYILGLAPNAARISIKLWAEGSIPEIVGNTLQHQYDMNIISEKGNVDAETPPLRSIYQIVKTVSSSDKSDKWSSNLIQSIVESIVENKPYPQSLQQACLERIRRGNRITELRAAILKAYINRKKQQEYITMSLDPNQTNKAYLAGRLFALFESIQQCALGGNLNRTIRDAYYGTASTTPRTIFGRLDALSKVHLSKLRKEKPGLAVLKEKQLEEIYNLIPGGAPEMPTHFSLDDQSIFAVGYYHQRVEAWRKKEETEDHLEE</sequence>
<keyword evidence="3" id="KW-1185">Reference proteome</keyword>
<dbReference type="NCBIfam" id="TIGR01863">
    <property type="entry name" value="cas_Csd1"/>
    <property type="match status" value="1"/>
</dbReference>
<gene>
    <name evidence="2" type="primary">csd1</name>
    <name evidence="2" type="ORF">POREN0001_0854</name>
</gene>
<dbReference type="GeneID" id="93365042"/>
<name>C3JB24_POREA</name>
<dbReference type="AlphaFoldDB" id="C3JB24"/>
<evidence type="ECO:0000313" key="3">
    <source>
        <dbReference type="Proteomes" id="UP000004295"/>
    </source>
</evidence>
<evidence type="ECO:0000313" key="2">
    <source>
        <dbReference type="EMBL" id="EEN82623.1"/>
    </source>
</evidence>
<dbReference type="CDD" id="cd09757">
    <property type="entry name" value="Cas8c_I-C"/>
    <property type="match status" value="1"/>
</dbReference>
<proteinExistence type="predicted"/>
<evidence type="ECO:0000256" key="1">
    <source>
        <dbReference type="SAM" id="MobiDB-lite"/>
    </source>
</evidence>
<feature type="region of interest" description="Disordered" evidence="1">
    <location>
        <begin position="300"/>
        <end position="335"/>
    </location>
</feature>
<dbReference type="InterPro" id="IPR010144">
    <property type="entry name" value="CRISPR-assoc_prot_Csd1-typ"/>
</dbReference>
<dbReference type="Proteomes" id="UP000004295">
    <property type="component" value="Unassembled WGS sequence"/>
</dbReference>
<dbReference type="STRING" id="553175.POREN0001_0854"/>
<dbReference type="eggNOG" id="ENOG502Z7WH">
    <property type="taxonomic scope" value="Bacteria"/>
</dbReference>
<comment type="caution">
    <text evidence="2">The sequence shown here is derived from an EMBL/GenBank/DDBJ whole genome shotgun (WGS) entry which is preliminary data.</text>
</comment>
<accession>C3JB24</accession>
<dbReference type="RefSeq" id="WP_004333880.1">
    <property type="nucleotide sequence ID" value="NZ_ACNN01000023.1"/>
</dbReference>
<organism evidence="2 3">
    <name type="scientific">Porphyromonas endodontalis (strain ATCC 35406 / DSM 24491 / JCM 8526 / CCUG 16442 / BCRC 14492 / NCTC 13058 / HG 370)</name>
    <name type="common">Bacteroides endodontalis</name>
    <dbReference type="NCBI Taxonomy" id="553175"/>
    <lineage>
        <taxon>Bacteria</taxon>
        <taxon>Pseudomonadati</taxon>
        <taxon>Bacteroidota</taxon>
        <taxon>Bacteroidia</taxon>
        <taxon>Bacteroidales</taxon>
        <taxon>Porphyromonadaceae</taxon>
        <taxon>Porphyromonas</taxon>
    </lineage>
</organism>